<feature type="transmembrane region" description="Helical" evidence="1">
    <location>
        <begin position="49"/>
        <end position="67"/>
    </location>
</feature>
<dbReference type="NCBIfam" id="NF038065">
    <property type="entry name" value="Pr6Pr"/>
    <property type="match status" value="1"/>
</dbReference>
<keyword evidence="1" id="KW-1133">Transmembrane helix</keyword>
<keyword evidence="3" id="KW-1185">Reference proteome</keyword>
<dbReference type="InterPro" id="IPR049713">
    <property type="entry name" value="Pr6Pr-like"/>
</dbReference>
<dbReference type="RefSeq" id="WP_033522854.1">
    <property type="nucleotide sequence ID" value="NZ_CADAXU010000006.1"/>
</dbReference>
<dbReference type="OrthoDB" id="9809977at2"/>
<evidence type="ECO:0000313" key="2">
    <source>
        <dbReference type="EMBL" id="KFI70892.1"/>
    </source>
</evidence>
<name>A0A087BIP2_9BIFI</name>
<protein>
    <submittedName>
        <fullName evidence="2">Putative membrane protein</fullName>
    </submittedName>
</protein>
<feature type="transmembrane region" description="Helical" evidence="1">
    <location>
        <begin position="141"/>
        <end position="165"/>
    </location>
</feature>
<keyword evidence="1" id="KW-0472">Membrane</keyword>
<feature type="transmembrane region" description="Helical" evidence="1">
    <location>
        <begin position="12"/>
        <end position="29"/>
    </location>
</feature>
<comment type="caution">
    <text evidence="2">The sequence shown here is derived from an EMBL/GenBank/DDBJ whole genome shotgun (WGS) entry which is preliminary data.</text>
</comment>
<reference evidence="2 3" key="1">
    <citation type="submission" date="2014-03" db="EMBL/GenBank/DDBJ databases">
        <title>Genomics of Bifidobacteria.</title>
        <authorList>
            <person name="Ventura M."/>
            <person name="Milani C."/>
            <person name="Lugli G.A."/>
        </authorList>
    </citation>
    <scope>NUCLEOTIDE SEQUENCE [LARGE SCALE GENOMIC DNA]</scope>
    <source>
        <strain evidence="2 3">LMG 11341</strain>
    </source>
</reference>
<feature type="transmembrane region" description="Helical" evidence="1">
    <location>
        <begin position="185"/>
        <end position="206"/>
    </location>
</feature>
<keyword evidence="1" id="KW-0812">Transmembrane</keyword>
<evidence type="ECO:0000256" key="1">
    <source>
        <dbReference type="SAM" id="Phobius"/>
    </source>
</evidence>
<feature type="transmembrane region" description="Helical" evidence="1">
    <location>
        <begin position="108"/>
        <end position="129"/>
    </location>
</feature>
<dbReference type="STRING" id="78345.BMERY_0343"/>
<evidence type="ECO:0000313" key="3">
    <source>
        <dbReference type="Proteomes" id="UP000029060"/>
    </source>
</evidence>
<accession>A0A087BIP2</accession>
<dbReference type="EMBL" id="JGZC01000005">
    <property type="protein sequence ID" value="KFI70892.1"/>
    <property type="molecule type" value="Genomic_DNA"/>
</dbReference>
<dbReference type="eggNOG" id="COG2141">
    <property type="taxonomic scope" value="Bacteria"/>
</dbReference>
<feature type="transmembrane region" description="Helical" evidence="1">
    <location>
        <begin position="79"/>
        <end position="96"/>
    </location>
</feature>
<proteinExistence type="predicted"/>
<gene>
    <name evidence="2" type="ORF">BMERY_0343</name>
</gene>
<organism evidence="2 3">
    <name type="scientific">Bifidobacterium merycicum</name>
    <dbReference type="NCBI Taxonomy" id="78345"/>
    <lineage>
        <taxon>Bacteria</taxon>
        <taxon>Bacillati</taxon>
        <taxon>Actinomycetota</taxon>
        <taxon>Actinomycetes</taxon>
        <taxon>Bifidobacteriales</taxon>
        <taxon>Bifidobacteriaceae</taxon>
        <taxon>Bifidobacterium</taxon>
    </lineage>
</organism>
<dbReference type="Proteomes" id="UP000029060">
    <property type="component" value="Unassembled WGS sequence"/>
</dbReference>
<sequence>MYIHSRTASIIYKFALTLIGVAALLYAAGLGDGHFNGSFFCYFTNLSNIAVVAYLCAAAVAALRNGALWPEPWMPKLKHALMLAITVTWLVAHFLLDHGGVFAGGTFHWTSLVLHYIVPIGMILDWLLFDRKGTMRAVEPPFWTVFPLCYLVCIMVGVWCFGLNVRPAQHSRWPYDFLDFDHNGVPAVTVTILLLIVGFVVLGYVYMLIDHLMARKGVDSQPNI</sequence>
<dbReference type="AlphaFoldDB" id="A0A087BIP2"/>